<dbReference type="PANTHER" id="PTHR22954:SF3">
    <property type="entry name" value="PROTEIN CBG08539"/>
    <property type="match status" value="1"/>
</dbReference>
<dbReference type="Pfam" id="PF03564">
    <property type="entry name" value="DUF1759"/>
    <property type="match status" value="1"/>
</dbReference>
<dbReference type="PANTHER" id="PTHR22954">
    <property type="entry name" value="RETROVIRAL PROTEASE-RELATED"/>
    <property type="match status" value="1"/>
</dbReference>
<proteinExistence type="predicted"/>
<accession>A0A0N4VXE4</accession>
<protein>
    <submittedName>
        <fullName evidence="2">DUF148 domain-containing protein</fullName>
    </submittedName>
</protein>
<dbReference type="AlphaFoldDB" id="A0A0N4VXE4"/>
<dbReference type="OMA" id="WLINEAT"/>
<organism evidence="2">
    <name type="scientific">Haemonchus placei</name>
    <name type="common">Barber's pole worm</name>
    <dbReference type="NCBI Taxonomy" id="6290"/>
    <lineage>
        <taxon>Eukaryota</taxon>
        <taxon>Metazoa</taxon>
        <taxon>Ecdysozoa</taxon>
        <taxon>Nematoda</taxon>
        <taxon>Chromadorea</taxon>
        <taxon>Rhabditida</taxon>
        <taxon>Rhabditina</taxon>
        <taxon>Rhabditomorpha</taxon>
        <taxon>Strongyloidea</taxon>
        <taxon>Trichostrongylidae</taxon>
        <taxon>Haemonchus</taxon>
    </lineage>
</organism>
<sequence>LERIIQENEDAFKTENILIFDPSTSQRLQSLVLQLHSTSRLVQETLCTFTALVDSLIESLNDEQEAQAHEHIEKAHTILEQAQLAAIEIEARRLSARDHAQLSMATGSSTQPTGSQVTVARPQLPAIPIPPFTGKIWEFANFWTLFCENVHDQPLTNLQEFNYFLNALQGEARESIRRYPVTDENYEHAITFLKTKYGNESKIIANLQSRLEQARAENNRISAQRRLLEFVM</sequence>
<evidence type="ECO:0000313" key="2">
    <source>
        <dbReference type="WBParaSite" id="HPLM_0000196401-mRNA-1"/>
    </source>
</evidence>
<keyword evidence="1" id="KW-0175">Coiled coil</keyword>
<dbReference type="InterPro" id="IPR005312">
    <property type="entry name" value="DUF1759"/>
</dbReference>
<name>A0A0N4VXE4_HAEPC</name>
<evidence type="ECO:0000256" key="1">
    <source>
        <dbReference type="SAM" id="Coils"/>
    </source>
</evidence>
<reference evidence="2" key="1">
    <citation type="submission" date="2017-02" db="UniProtKB">
        <authorList>
            <consortium name="WormBaseParasite"/>
        </authorList>
    </citation>
    <scope>IDENTIFICATION</scope>
</reference>
<dbReference type="WBParaSite" id="HPLM_0000196401-mRNA-1">
    <property type="protein sequence ID" value="HPLM_0000196401-mRNA-1"/>
    <property type="gene ID" value="HPLM_0000196401"/>
</dbReference>
<feature type="coiled-coil region" evidence="1">
    <location>
        <begin position="197"/>
        <end position="224"/>
    </location>
</feature>